<dbReference type="SUPFAM" id="SSF52954">
    <property type="entry name" value="Class II aaRS ABD-related"/>
    <property type="match status" value="1"/>
</dbReference>
<dbReference type="SUPFAM" id="SSF55681">
    <property type="entry name" value="Class II aaRS and biotin synthetases"/>
    <property type="match status" value="1"/>
</dbReference>
<dbReference type="PANTHER" id="PTHR10745:SF8">
    <property type="entry name" value="DNA POLYMERASE SUBUNIT GAMMA-2, MITOCHONDRIAL"/>
    <property type="match status" value="1"/>
</dbReference>
<evidence type="ECO:0000259" key="1">
    <source>
        <dbReference type="Pfam" id="PF03129"/>
    </source>
</evidence>
<keyword evidence="3" id="KW-1185">Reference proteome</keyword>
<reference evidence="2 3" key="1">
    <citation type="journal article" date="2024" name="Insects">
        <title>An Improved Chromosome-Level Genome Assembly of the Firefly Pyrocoelia pectoralis.</title>
        <authorList>
            <person name="Fu X."/>
            <person name="Meyer-Rochow V.B."/>
            <person name="Ballantyne L."/>
            <person name="Zhu X."/>
        </authorList>
    </citation>
    <scope>NUCLEOTIDE SEQUENCE [LARGE SCALE GENOMIC DNA]</scope>
    <source>
        <strain evidence="2">XCY_ONT2</strain>
    </source>
</reference>
<dbReference type="Gene3D" id="3.30.930.10">
    <property type="entry name" value="Bira Bifunctional Protein, Domain 2"/>
    <property type="match status" value="1"/>
</dbReference>
<dbReference type="InterPro" id="IPR004154">
    <property type="entry name" value="Anticodon-bd"/>
</dbReference>
<protein>
    <recommendedName>
        <fullName evidence="1">Anticodon-binding domain-containing protein</fullName>
    </recommendedName>
</protein>
<dbReference type="InterPro" id="IPR045864">
    <property type="entry name" value="aa-tRNA-synth_II/BPL/LPL"/>
</dbReference>
<comment type="caution">
    <text evidence="2">The sequence shown here is derived from an EMBL/GenBank/DDBJ whole genome shotgun (WGS) entry which is preliminary data.</text>
</comment>
<dbReference type="Gene3D" id="3.40.50.800">
    <property type="entry name" value="Anticodon-binding domain"/>
    <property type="match status" value="1"/>
</dbReference>
<dbReference type="Proteomes" id="UP001329430">
    <property type="component" value="Chromosome 7"/>
</dbReference>
<name>A0AAN7V692_9COLE</name>
<feature type="domain" description="Anticodon-binding" evidence="1">
    <location>
        <begin position="253"/>
        <end position="336"/>
    </location>
</feature>
<dbReference type="AlphaFoldDB" id="A0AAN7V692"/>
<organism evidence="2 3">
    <name type="scientific">Pyrocoelia pectoralis</name>
    <dbReference type="NCBI Taxonomy" id="417401"/>
    <lineage>
        <taxon>Eukaryota</taxon>
        <taxon>Metazoa</taxon>
        <taxon>Ecdysozoa</taxon>
        <taxon>Arthropoda</taxon>
        <taxon>Hexapoda</taxon>
        <taxon>Insecta</taxon>
        <taxon>Pterygota</taxon>
        <taxon>Neoptera</taxon>
        <taxon>Endopterygota</taxon>
        <taxon>Coleoptera</taxon>
        <taxon>Polyphaga</taxon>
        <taxon>Elateriformia</taxon>
        <taxon>Elateroidea</taxon>
        <taxon>Lampyridae</taxon>
        <taxon>Lampyrinae</taxon>
        <taxon>Pyrocoelia</taxon>
    </lineage>
</organism>
<dbReference type="Pfam" id="PF03129">
    <property type="entry name" value="HGTP_anticodon"/>
    <property type="match status" value="1"/>
</dbReference>
<evidence type="ECO:0000313" key="2">
    <source>
        <dbReference type="EMBL" id="KAK5640978.1"/>
    </source>
</evidence>
<dbReference type="PANTHER" id="PTHR10745">
    <property type="entry name" value="GLYCYL-TRNA SYNTHETASE/DNA POLYMERASE SUBUNIT GAMMA-2"/>
    <property type="match status" value="1"/>
</dbReference>
<dbReference type="GO" id="GO:0006264">
    <property type="term" value="P:mitochondrial DNA replication"/>
    <property type="evidence" value="ECO:0007669"/>
    <property type="project" value="TreeGrafter"/>
</dbReference>
<accession>A0AAN7V692</accession>
<dbReference type="InterPro" id="IPR027031">
    <property type="entry name" value="Gly-tRNA_synthase/POLG2"/>
</dbReference>
<evidence type="ECO:0000313" key="3">
    <source>
        <dbReference type="Proteomes" id="UP001329430"/>
    </source>
</evidence>
<proteinExistence type="predicted"/>
<dbReference type="InterPro" id="IPR036621">
    <property type="entry name" value="Anticodon-bd_dom_sf"/>
</dbReference>
<dbReference type="EMBL" id="JAVRBK010000007">
    <property type="protein sequence ID" value="KAK5640978.1"/>
    <property type="molecule type" value="Genomic_DNA"/>
</dbReference>
<gene>
    <name evidence="2" type="ORF">RI129_009525</name>
</gene>
<sequence length="341" mass="40046">MFKKVLELCKVRGFLNNINNDESVIGPVGALLQQNLKTEWLYNVVINRETNVFLCEGSFGDTYEFARNVCQERSPFGIARVIKDTEDTFDFDRYFFGRPLFLHTTMFVIPSFSTQFFHDWQRQRRTWWRKLSACPDRYSFSDLQTNDYGNQLLQIYAEHESGKVLVESLRFNKGLNPLVTRDHLYLKDGRKKVQAHYITSNISLSNMLLNYICDAYDEPDFLDKQRPLLRFHRKLAPYKISFAISATKSETLEELSLLALYLCRQLRDDHVSCLLLPSTIKTTLESQWPHYDELGVPYTVVLNENTLKNGISLLRSRDTTLKEQVHVTKLRTYVEQLFKNY</sequence>
<dbReference type="GO" id="GO:0005739">
    <property type="term" value="C:mitochondrion"/>
    <property type="evidence" value="ECO:0007669"/>
    <property type="project" value="TreeGrafter"/>
</dbReference>